<comment type="similarity">
    <text evidence="2 10">Belongs to the class-II aminoacyl-tRNA synthetase family.</text>
</comment>
<evidence type="ECO:0000256" key="5">
    <source>
        <dbReference type="ARBA" id="ARBA00022741"/>
    </source>
</evidence>
<accession>A0A0R2AYB3</accession>
<dbReference type="NCBIfam" id="TIGR00211">
    <property type="entry name" value="glyS"/>
    <property type="match status" value="1"/>
</dbReference>
<name>A0A0R2AYB3_9LACO</name>
<keyword evidence="5 10" id="KW-0547">Nucleotide-binding</keyword>
<evidence type="ECO:0000256" key="3">
    <source>
        <dbReference type="ARBA" id="ARBA00022490"/>
    </source>
</evidence>
<dbReference type="GO" id="GO:0005829">
    <property type="term" value="C:cytosol"/>
    <property type="evidence" value="ECO:0007669"/>
    <property type="project" value="TreeGrafter"/>
</dbReference>
<dbReference type="GO" id="GO:0004820">
    <property type="term" value="F:glycine-tRNA ligase activity"/>
    <property type="evidence" value="ECO:0007669"/>
    <property type="project" value="UniProtKB-UniRule"/>
</dbReference>
<evidence type="ECO:0000256" key="1">
    <source>
        <dbReference type="ARBA" id="ARBA00004496"/>
    </source>
</evidence>
<comment type="subunit">
    <text evidence="10">Tetramer of two alpha and two beta subunits.</text>
</comment>
<dbReference type="Pfam" id="PF05746">
    <property type="entry name" value="DALR_1"/>
    <property type="match status" value="1"/>
</dbReference>
<evidence type="ECO:0000256" key="10">
    <source>
        <dbReference type="HAMAP-Rule" id="MF_00255"/>
    </source>
</evidence>
<comment type="catalytic activity">
    <reaction evidence="9 10">
        <text>tRNA(Gly) + glycine + ATP = glycyl-tRNA(Gly) + AMP + diphosphate</text>
        <dbReference type="Rhea" id="RHEA:16013"/>
        <dbReference type="Rhea" id="RHEA-COMP:9664"/>
        <dbReference type="Rhea" id="RHEA-COMP:9683"/>
        <dbReference type="ChEBI" id="CHEBI:30616"/>
        <dbReference type="ChEBI" id="CHEBI:33019"/>
        <dbReference type="ChEBI" id="CHEBI:57305"/>
        <dbReference type="ChEBI" id="CHEBI:78442"/>
        <dbReference type="ChEBI" id="CHEBI:78522"/>
        <dbReference type="ChEBI" id="CHEBI:456215"/>
        <dbReference type="EC" id="6.1.1.14"/>
    </reaction>
</comment>
<keyword evidence="3 10" id="KW-0963">Cytoplasm</keyword>
<proteinExistence type="inferred from homology"/>
<dbReference type="Pfam" id="PF02092">
    <property type="entry name" value="tRNA_synt_2f"/>
    <property type="match status" value="1"/>
</dbReference>
<dbReference type="Proteomes" id="UP000052012">
    <property type="component" value="Unassembled WGS sequence"/>
</dbReference>
<dbReference type="GO" id="GO:0004814">
    <property type="term" value="F:arginine-tRNA ligase activity"/>
    <property type="evidence" value="ECO:0007669"/>
    <property type="project" value="InterPro"/>
</dbReference>
<evidence type="ECO:0000256" key="2">
    <source>
        <dbReference type="ARBA" id="ARBA00008226"/>
    </source>
</evidence>
<keyword evidence="4 10" id="KW-0436">Ligase</keyword>
<evidence type="ECO:0000256" key="9">
    <source>
        <dbReference type="ARBA" id="ARBA00047937"/>
    </source>
</evidence>
<evidence type="ECO:0000256" key="8">
    <source>
        <dbReference type="ARBA" id="ARBA00023146"/>
    </source>
</evidence>
<evidence type="ECO:0000259" key="11">
    <source>
        <dbReference type="Pfam" id="PF05746"/>
    </source>
</evidence>
<dbReference type="AlphaFoldDB" id="A0A0R2AYB3"/>
<sequence length="693" mass="78915">MDHTFLLEIGLEEMPAHAVTPSIKQLVDRTKKYLKEARMDYSEIIPFSTPRRLTIKINGLADKQPDIDESVKGPAKKIALDAEGNWSKAAIGFSKGQGMTTDDITFKEVKGTEYVFVQKHIPGKPVAEILSGMKDIITSMNFSTMMKWNVYHLEYIRPIRWIVALLDDEIVPMQILDVKSNRISRGHRFLGKNVTINNADDYEADLKKEYVIVDAKKRKSLIESQIDDIAKNNNWTINIDAGLLEEVNNLVEWPTAFFGSFDEKYLELPSEVLITSMRDNQRFFYVKDANDSKILPYFVSVRNGNSDYLENVSTGNEKVLTARLEDAMFFYHEDQKNDIQFYVDKLKKVSFHDKISTMFEKMQRVNVISNCIGKKVGLSDTELKDLSRAADIYKFDLVTGMVGEFSELQGIMGEKYALINGENQTVATAIREHYMPISANGELPESKVGSVLALADKFDSILTFFAAGMIPSGSNDPYALRRQANGIVRIVENKQWNLPLKAMMNQFVELENDKQVAPQLDQNKEISDIVNFIKDRIVKVLKSDKLSHDIIEAAANGLNNNIKFIFDSASVLNENKNKDDFKDSMEALNRVLRISEKASFKDDELAVDSNLFENDSEKDLFDKVNETIDGYFALDARDAYQKLTELPALINSYFDQTMVMAKNEKIKNNHLKQLTIVSNMIKWFGDLNELIIK</sequence>
<evidence type="ECO:0000256" key="6">
    <source>
        <dbReference type="ARBA" id="ARBA00022840"/>
    </source>
</evidence>
<protein>
    <recommendedName>
        <fullName evidence="10">Glycine--tRNA ligase beta subunit</fullName>
        <ecNumber evidence="10">6.1.1.14</ecNumber>
    </recommendedName>
    <alternativeName>
        <fullName evidence="10">Glycyl-tRNA synthetase beta subunit</fullName>
        <shortName evidence="10">GlyRS</shortName>
    </alternativeName>
</protein>
<keyword evidence="13" id="KW-1185">Reference proteome</keyword>
<evidence type="ECO:0000313" key="12">
    <source>
        <dbReference type="EMBL" id="KRM67852.1"/>
    </source>
</evidence>
<dbReference type="PANTHER" id="PTHR30075:SF2">
    <property type="entry name" value="GLYCINE--TRNA LIGASE, CHLOROPLASTIC_MITOCHONDRIAL 2"/>
    <property type="match status" value="1"/>
</dbReference>
<dbReference type="InterPro" id="IPR008909">
    <property type="entry name" value="DALR_anticod-bd"/>
</dbReference>
<dbReference type="STRING" id="1423781.FD06_GL000572"/>
<dbReference type="EC" id="6.1.1.14" evidence="10"/>
<keyword evidence="8 10" id="KW-0030">Aminoacyl-tRNA synthetase</keyword>
<dbReference type="GO" id="GO:0005524">
    <property type="term" value="F:ATP binding"/>
    <property type="evidence" value="ECO:0007669"/>
    <property type="project" value="UniProtKB-UniRule"/>
</dbReference>
<dbReference type="RefSeq" id="WP_056966854.1">
    <property type="nucleotide sequence ID" value="NZ_AYYQ01000035.1"/>
</dbReference>
<dbReference type="PATRIC" id="fig|1423781.4.peg.585"/>
<dbReference type="GO" id="GO:0006426">
    <property type="term" value="P:glycyl-tRNA aminoacylation"/>
    <property type="evidence" value="ECO:0007669"/>
    <property type="project" value="UniProtKB-UniRule"/>
</dbReference>
<dbReference type="HAMAP" id="MF_00255">
    <property type="entry name" value="Gly_tRNA_synth_beta"/>
    <property type="match status" value="1"/>
</dbReference>
<dbReference type="PANTHER" id="PTHR30075">
    <property type="entry name" value="GLYCYL-TRNA SYNTHETASE"/>
    <property type="match status" value="1"/>
</dbReference>
<reference evidence="12 13" key="1">
    <citation type="journal article" date="2015" name="Genome Announc.">
        <title>Expanding the biotechnology potential of lactobacilli through comparative genomics of 213 strains and associated genera.</title>
        <authorList>
            <person name="Sun Z."/>
            <person name="Harris H.M."/>
            <person name="McCann A."/>
            <person name="Guo C."/>
            <person name="Argimon S."/>
            <person name="Zhang W."/>
            <person name="Yang X."/>
            <person name="Jeffery I.B."/>
            <person name="Cooney J.C."/>
            <person name="Kagawa T.F."/>
            <person name="Liu W."/>
            <person name="Song Y."/>
            <person name="Salvetti E."/>
            <person name="Wrobel A."/>
            <person name="Rasinkangas P."/>
            <person name="Parkhill J."/>
            <person name="Rea M.C."/>
            <person name="O'Sullivan O."/>
            <person name="Ritari J."/>
            <person name="Douillard F.P."/>
            <person name="Paul Ross R."/>
            <person name="Yang R."/>
            <person name="Briner A.E."/>
            <person name="Felis G.E."/>
            <person name="de Vos W.M."/>
            <person name="Barrangou R."/>
            <person name="Klaenhammer T.R."/>
            <person name="Caufield P.W."/>
            <person name="Cui Y."/>
            <person name="Zhang H."/>
            <person name="O'Toole P.W."/>
        </authorList>
    </citation>
    <scope>NUCLEOTIDE SEQUENCE [LARGE SCALE GENOMIC DNA]</scope>
    <source>
        <strain evidence="12 13">DSM 23829</strain>
    </source>
</reference>
<dbReference type="GO" id="GO:0006420">
    <property type="term" value="P:arginyl-tRNA aminoacylation"/>
    <property type="evidence" value="ECO:0007669"/>
    <property type="project" value="InterPro"/>
</dbReference>
<evidence type="ECO:0000313" key="13">
    <source>
        <dbReference type="Proteomes" id="UP000052012"/>
    </source>
</evidence>
<dbReference type="OrthoDB" id="9775440at2"/>
<dbReference type="PRINTS" id="PR01045">
    <property type="entry name" value="TRNASYNTHGB"/>
</dbReference>
<evidence type="ECO:0000256" key="7">
    <source>
        <dbReference type="ARBA" id="ARBA00022917"/>
    </source>
</evidence>
<dbReference type="InterPro" id="IPR015944">
    <property type="entry name" value="Gly-tRNA-synth_bsu"/>
</dbReference>
<keyword evidence="7 10" id="KW-0648">Protein biosynthesis</keyword>
<keyword evidence="6 10" id="KW-0067">ATP-binding</keyword>
<comment type="subcellular location">
    <subcellularLocation>
        <location evidence="1 10">Cytoplasm</location>
    </subcellularLocation>
</comment>
<gene>
    <name evidence="10" type="primary">glyS</name>
    <name evidence="12" type="ORF">FD06_GL000572</name>
</gene>
<dbReference type="EMBL" id="AYYQ01000035">
    <property type="protein sequence ID" value="KRM67852.1"/>
    <property type="molecule type" value="Genomic_DNA"/>
</dbReference>
<dbReference type="InterPro" id="IPR006194">
    <property type="entry name" value="Gly-tRNA-synth_heterodimer"/>
</dbReference>
<organism evidence="12 13">
    <name type="scientific">Apilactobacillus ozensis DSM 23829 = JCM 17196</name>
    <dbReference type="NCBI Taxonomy" id="1423781"/>
    <lineage>
        <taxon>Bacteria</taxon>
        <taxon>Bacillati</taxon>
        <taxon>Bacillota</taxon>
        <taxon>Bacilli</taxon>
        <taxon>Lactobacillales</taxon>
        <taxon>Lactobacillaceae</taxon>
        <taxon>Apilactobacillus</taxon>
    </lineage>
</organism>
<dbReference type="PROSITE" id="PS50861">
    <property type="entry name" value="AA_TRNA_LIGASE_II_GLYAB"/>
    <property type="match status" value="1"/>
</dbReference>
<comment type="caution">
    <text evidence="12">The sequence shown here is derived from an EMBL/GenBank/DDBJ whole genome shotgun (WGS) entry which is preliminary data.</text>
</comment>
<feature type="domain" description="DALR anticodon binding" evidence="11">
    <location>
        <begin position="586"/>
        <end position="682"/>
    </location>
</feature>
<dbReference type="SUPFAM" id="SSF109604">
    <property type="entry name" value="HD-domain/PDEase-like"/>
    <property type="match status" value="1"/>
</dbReference>
<evidence type="ECO:0000256" key="4">
    <source>
        <dbReference type="ARBA" id="ARBA00022598"/>
    </source>
</evidence>